<keyword evidence="10" id="KW-1185">Reference proteome</keyword>
<dbReference type="PANTHER" id="PTHR42643:SF24">
    <property type="entry name" value="IONOTROPIC RECEPTOR 60A"/>
    <property type="match status" value="1"/>
</dbReference>
<evidence type="ECO:0000256" key="3">
    <source>
        <dbReference type="ARBA" id="ARBA00022692"/>
    </source>
</evidence>
<accession>A0ABQ8SXG0</accession>
<evidence type="ECO:0000256" key="8">
    <source>
        <dbReference type="SAM" id="Phobius"/>
    </source>
</evidence>
<keyword evidence="2" id="KW-1003">Cell membrane</keyword>
<keyword evidence="6" id="KW-0675">Receptor</keyword>
<dbReference type="EMBL" id="JAJSOF020000019">
    <property type="protein sequence ID" value="KAJ4438914.1"/>
    <property type="molecule type" value="Genomic_DNA"/>
</dbReference>
<comment type="subcellular location">
    <subcellularLocation>
        <location evidence="1">Cell membrane</location>
        <topology evidence="1">Multi-pass membrane protein</topology>
    </subcellularLocation>
</comment>
<evidence type="ECO:0000313" key="9">
    <source>
        <dbReference type="EMBL" id="KAJ4438914.1"/>
    </source>
</evidence>
<keyword evidence="4 8" id="KW-1133">Transmembrane helix</keyword>
<evidence type="ECO:0000256" key="2">
    <source>
        <dbReference type="ARBA" id="ARBA00022475"/>
    </source>
</evidence>
<keyword evidence="5 8" id="KW-0472">Membrane</keyword>
<feature type="transmembrane region" description="Helical" evidence="8">
    <location>
        <begin position="338"/>
        <end position="361"/>
    </location>
</feature>
<name>A0ABQ8SXG0_PERAM</name>
<comment type="caution">
    <text evidence="9">The sequence shown here is derived from an EMBL/GenBank/DDBJ whole genome shotgun (WGS) entry which is preliminary data.</text>
</comment>
<evidence type="ECO:0000256" key="7">
    <source>
        <dbReference type="ARBA" id="ARBA00023180"/>
    </source>
</evidence>
<dbReference type="Gene3D" id="1.10.287.70">
    <property type="match status" value="1"/>
</dbReference>
<reference evidence="9 10" key="1">
    <citation type="journal article" date="2022" name="Allergy">
        <title>Genome assembly and annotation of Periplaneta americana reveal a comprehensive cockroach allergen profile.</title>
        <authorList>
            <person name="Wang L."/>
            <person name="Xiong Q."/>
            <person name="Saelim N."/>
            <person name="Wang L."/>
            <person name="Nong W."/>
            <person name="Wan A.T."/>
            <person name="Shi M."/>
            <person name="Liu X."/>
            <person name="Cao Q."/>
            <person name="Hui J.H.L."/>
            <person name="Sookrung N."/>
            <person name="Leung T.F."/>
            <person name="Tungtrongchitr A."/>
            <person name="Tsui S.K.W."/>
        </authorList>
    </citation>
    <scope>NUCLEOTIDE SEQUENCE [LARGE SCALE GENOMIC DNA]</scope>
    <source>
        <strain evidence="9">PWHHKU_190912</strain>
    </source>
</reference>
<keyword evidence="7" id="KW-0325">Glycoprotein</keyword>
<evidence type="ECO:0000256" key="6">
    <source>
        <dbReference type="ARBA" id="ARBA00023170"/>
    </source>
</evidence>
<keyword evidence="3 8" id="KW-0812">Transmembrane</keyword>
<organism evidence="9 10">
    <name type="scientific">Periplaneta americana</name>
    <name type="common">American cockroach</name>
    <name type="synonym">Blatta americana</name>
    <dbReference type="NCBI Taxonomy" id="6978"/>
    <lineage>
        <taxon>Eukaryota</taxon>
        <taxon>Metazoa</taxon>
        <taxon>Ecdysozoa</taxon>
        <taxon>Arthropoda</taxon>
        <taxon>Hexapoda</taxon>
        <taxon>Insecta</taxon>
        <taxon>Pterygota</taxon>
        <taxon>Neoptera</taxon>
        <taxon>Polyneoptera</taxon>
        <taxon>Dictyoptera</taxon>
        <taxon>Blattodea</taxon>
        <taxon>Blattoidea</taxon>
        <taxon>Blattidae</taxon>
        <taxon>Blattinae</taxon>
        <taxon>Periplaneta</taxon>
    </lineage>
</organism>
<evidence type="ECO:0000256" key="4">
    <source>
        <dbReference type="ARBA" id="ARBA00022989"/>
    </source>
</evidence>
<gene>
    <name evidence="9" type="ORF">ANN_14868</name>
</gene>
<feature type="transmembrane region" description="Helical" evidence="8">
    <location>
        <begin position="272"/>
        <end position="295"/>
    </location>
</feature>
<proteinExistence type="predicted"/>
<dbReference type="PANTHER" id="PTHR42643">
    <property type="entry name" value="IONOTROPIC RECEPTOR 20A-RELATED"/>
    <property type="match status" value="1"/>
</dbReference>
<evidence type="ECO:0000256" key="1">
    <source>
        <dbReference type="ARBA" id="ARBA00004651"/>
    </source>
</evidence>
<dbReference type="Proteomes" id="UP001148838">
    <property type="component" value="Unassembled WGS sequence"/>
</dbReference>
<sequence length="506" mass="57724">MSCPSQTSGFNVPNYVRFLDSRLDDKISVSYKETYTSLSYFILNIEYEKNNFKKLTLDLNNHMEMIIDNKLRNDSARFLVILSGDSGSETVAELTLRSLKEYLTIFDCLVILKNNMSGTIDVFTWLPYHPPSGICGRFTKPILLDSWISDEAGGKFIHNDSLTPDKVPMNLQNCIPKLEESIDLNIMPYELMKFVNEIFQKTARNGKIEDGNVQAENDEYTTSFHEVILKISLYLHPAEVRIDLAAYFHTFSYSFYVPKAKPYARWMSISRVWGALVWLSVFLSLLLSAVVLRLLMLSRLVKQSDKYKSIGQCALDCWSVLLGVGVDLPSNTSLRFFFLFWILYSLCVNTVFQASVTSYFMDPGYEYQINSVEELIDHGFEIAFDNLNMMYEFAFQTNNSLGSYTFEKTKDALNYASTANFTDPFNCISGKDDMELERRFNVLDYSKGLSTTPRVAESVTTESYPAFAHIGLRENPGKNLNQVTCPDRESNPGHLVSRLDVLTVTP</sequence>
<evidence type="ECO:0000256" key="5">
    <source>
        <dbReference type="ARBA" id="ARBA00023136"/>
    </source>
</evidence>
<dbReference type="InterPro" id="IPR052192">
    <property type="entry name" value="Insect_Ionotropic_Sensory_Rcpt"/>
</dbReference>
<protein>
    <submittedName>
        <fullName evidence="9">Uncharacterized protein</fullName>
    </submittedName>
</protein>
<evidence type="ECO:0000313" key="10">
    <source>
        <dbReference type="Proteomes" id="UP001148838"/>
    </source>
</evidence>